<evidence type="ECO:0000256" key="1">
    <source>
        <dbReference type="SAM" id="MobiDB-lite"/>
    </source>
</evidence>
<protein>
    <submittedName>
        <fullName evidence="2">Uncharacterized protein</fullName>
    </submittedName>
</protein>
<organism evidence="2">
    <name type="scientific">Cucumis melo</name>
    <name type="common">Muskmelon</name>
    <dbReference type="NCBI Taxonomy" id="3656"/>
    <lineage>
        <taxon>Eukaryota</taxon>
        <taxon>Viridiplantae</taxon>
        <taxon>Streptophyta</taxon>
        <taxon>Embryophyta</taxon>
        <taxon>Tracheophyta</taxon>
        <taxon>Spermatophyta</taxon>
        <taxon>Magnoliopsida</taxon>
        <taxon>eudicotyledons</taxon>
        <taxon>Gunneridae</taxon>
        <taxon>Pentapetalae</taxon>
        <taxon>rosids</taxon>
        <taxon>fabids</taxon>
        <taxon>Cucurbitales</taxon>
        <taxon>Cucurbitaceae</taxon>
        <taxon>Benincaseae</taxon>
        <taxon>Cucumis</taxon>
    </lineage>
</organism>
<dbReference type="Gramene" id="MELO3C015044.2.1">
    <property type="protein sequence ID" value="MELO3C015044.2.1"/>
    <property type="gene ID" value="MELO3C015044.2"/>
</dbReference>
<reference evidence="2" key="1">
    <citation type="submission" date="2023-03" db="UniProtKB">
        <authorList>
            <consortium name="EnsemblPlants"/>
        </authorList>
    </citation>
    <scope>IDENTIFICATION</scope>
</reference>
<dbReference type="AlphaFoldDB" id="A0A9I9D9I0"/>
<feature type="region of interest" description="Disordered" evidence="1">
    <location>
        <begin position="44"/>
        <end position="67"/>
    </location>
</feature>
<dbReference type="EnsemblPlants" id="MELO3C015044.2.1">
    <property type="protein sequence ID" value="MELO3C015044.2.1"/>
    <property type="gene ID" value="MELO3C015044.2"/>
</dbReference>
<proteinExistence type="predicted"/>
<accession>A0A9I9D9I0</accession>
<name>A0A9I9D9I0_CUCME</name>
<evidence type="ECO:0000313" key="2">
    <source>
        <dbReference type="EnsemblPlants" id="MELO3C015044.2.1"/>
    </source>
</evidence>
<sequence>MDEKCVYLDQTLDIPYIKDYEDTPVAPPRVEDAPSAHPYVQHQFRPPAPLCEDNPVTSHRVMPCPTP</sequence>